<dbReference type="Pfam" id="PF01966">
    <property type="entry name" value="HD"/>
    <property type="match status" value="1"/>
</dbReference>
<reference evidence="4 5" key="1">
    <citation type="submission" date="2018-11" db="EMBL/GenBank/DDBJ databases">
        <authorList>
            <person name="Li F."/>
        </authorList>
    </citation>
    <scope>NUCLEOTIDE SEQUENCE [LARGE SCALE GENOMIC DNA]</scope>
    <source>
        <strain evidence="4 5">KIS18-7</strain>
    </source>
</reference>
<gene>
    <name evidence="4" type="ORF">EFL95_07465</name>
</gene>
<dbReference type="HAMAP" id="MF_01212">
    <property type="entry name" value="dGTPase_type2"/>
    <property type="match status" value="1"/>
</dbReference>
<dbReference type="InterPro" id="IPR006674">
    <property type="entry name" value="HD_domain"/>
</dbReference>
<dbReference type="InterPro" id="IPR006261">
    <property type="entry name" value="dGTPase"/>
</dbReference>
<dbReference type="OrthoDB" id="9803619at2"/>
<dbReference type="RefSeq" id="WP_123233390.1">
    <property type="nucleotide sequence ID" value="NZ_RJSG01000002.1"/>
</dbReference>
<dbReference type="GO" id="GO:0006203">
    <property type="term" value="P:dGTP catabolic process"/>
    <property type="evidence" value="ECO:0007669"/>
    <property type="project" value="TreeGrafter"/>
</dbReference>
<dbReference type="PROSITE" id="PS51831">
    <property type="entry name" value="HD"/>
    <property type="match status" value="1"/>
</dbReference>
<evidence type="ECO:0000313" key="5">
    <source>
        <dbReference type="Proteomes" id="UP000277094"/>
    </source>
</evidence>
<dbReference type="CDD" id="cd00077">
    <property type="entry name" value="HDc"/>
    <property type="match status" value="1"/>
</dbReference>
<proteinExistence type="inferred from homology"/>
<dbReference type="NCBIfam" id="TIGR00277">
    <property type="entry name" value="HDIG"/>
    <property type="match status" value="1"/>
</dbReference>
<organism evidence="4 5">
    <name type="scientific">Nocardioides marmorisolisilvae</name>
    <dbReference type="NCBI Taxonomy" id="1542737"/>
    <lineage>
        <taxon>Bacteria</taxon>
        <taxon>Bacillati</taxon>
        <taxon>Actinomycetota</taxon>
        <taxon>Actinomycetes</taxon>
        <taxon>Propionibacteriales</taxon>
        <taxon>Nocardioidaceae</taxon>
        <taxon>Nocardioides</taxon>
    </lineage>
</organism>
<dbReference type="InterPro" id="IPR050135">
    <property type="entry name" value="dGTPase-like"/>
</dbReference>
<dbReference type="AlphaFoldDB" id="A0A3N0DTD9"/>
<dbReference type="InterPro" id="IPR003607">
    <property type="entry name" value="HD/PDEase_dom"/>
</dbReference>
<comment type="caution">
    <text evidence="4">The sequence shown here is derived from an EMBL/GenBank/DDBJ whole genome shotgun (WGS) entry which is preliminary data.</text>
</comment>
<dbReference type="SMART" id="SM00471">
    <property type="entry name" value="HDc"/>
    <property type="match status" value="1"/>
</dbReference>
<dbReference type="InterPro" id="IPR026875">
    <property type="entry name" value="PHydrolase_assoc_dom"/>
</dbReference>
<dbReference type="NCBIfam" id="NF002829">
    <property type="entry name" value="PRK03007.1"/>
    <property type="match status" value="1"/>
</dbReference>
<dbReference type="NCBIfam" id="TIGR01353">
    <property type="entry name" value="dGTP_triPase"/>
    <property type="match status" value="1"/>
</dbReference>
<dbReference type="SUPFAM" id="SSF109604">
    <property type="entry name" value="HD-domain/PDEase-like"/>
    <property type="match status" value="1"/>
</dbReference>
<dbReference type="PANTHER" id="PTHR11373:SF32">
    <property type="entry name" value="DEOXYGUANOSINETRIPHOSPHATE TRIPHOSPHOHYDROLASE"/>
    <property type="match status" value="1"/>
</dbReference>
<evidence type="ECO:0000259" key="3">
    <source>
        <dbReference type="PROSITE" id="PS51831"/>
    </source>
</evidence>
<name>A0A3N0DTD9_9ACTN</name>
<sequence>MTWDELYDDAARERLVEEPAKRVPAPVRTPFERDRARVVHSASLRRLAAKTQVLGPQADDFVRNRLTHSLEVAQVARDLAHPLGCHPDLAETAALAHDLGHPPFGHNGEEALDRLAADCGGFEGNAQTLRILTRLEAKSVDEDGRSIGLNLTRATLDACTKYPWGRPDAGGKFGVYDDDLPVFEWLRKGVDGPRRCIEAQVMDFADDVAYSVHDLEDGIVGGHIDLARLDSTTELTGVWETVRDWYLPGATDEELAEAFGRVRSVGAWLHQEYDGSRSALAVLKNLTSDLIGVFCGSVHSATRAAYGDGTLVRHEADLIVPSETAEEIAVLKGIAAHYVMRTDVRVAAMQQQRELIDELFAVLVDSDGALLDPSLRADYREAVDDQARLRVVVDQIASLTDASAVAWHQRLCR</sequence>
<evidence type="ECO:0000256" key="1">
    <source>
        <dbReference type="ARBA" id="ARBA00022801"/>
    </source>
</evidence>
<dbReference type="PANTHER" id="PTHR11373">
    <property type="entry name" value="DEOXYNUCLEOSIDE TRIPHOSPHATE TRIPHOSPHOHYDROLASE"/>
    <property type="match status" value="1"/>
</dbReference>
<evidence type="ECO:0000313" key="4">
    <source>
        <dbReference type="EMBL" id="RNL78888.1"/>
    </source>
</evidence>
<evidence type="ECO:0000256" key="2">
    <source>
        <dbReference type="HAMAP-Rule" id="MF_01212"/>
    </source>
</evidence>
<dbReference type="InterPro" id="IPR006675">
    <property type="entry name" value="HDIG_dom"/>
</dbReference>
<feature type="domain" description="HD" evidence="3">
    <location>
        <begin position="65"/>
        <end position="211"/>
    </location>
</feature>
<dbReference type="Gene3D" id="1.10.3210.10">
    <property type="entry name" value="Hypothetical protein af1432"/>
    <property type="match status" value="1"/>
</dbReference>
<protein>
    <recommendedName>
        <fullName evidence="2">Deoxyguanosinetriphosphate triphosphohydrolase-like protein</fullName>
    </recommendedName>
</protein>
<accession>A0A3N0DTD9</accession>
<keyword evidence="1 2" id="KW-0378">Hydrolase</keyword>
<dbReference type="Pfam" id="PF13286">
    <property type="entry name" value="HD_assoc"/>
    <property type="match status" value="1"/>
</dbReference>
<dbReference type="EMBL" id="RJSG01000002">
    <property type="protein sequence ID" value="RNL78888.1"/>
    <property type="molecule type" value="Genomic_DNA"/>
</dbReference>
<comment type="similarity">
    <text evidence="2">Belongs to the dGTPase family. Type 2 subfamily.</text>
</comment>
<dbReference type="InterPro" id="IPR023023">
    <property type="entry name" value="dNTPase_2"/>
</dbReference>
<dbReference type="GO" id="GO:0008832">
    <property type="term" value="F:dGTPase activity"/>
    <property type="evidence" value="ECO:0007669"/>
    <property type="project" value="TreeGrafter"/>
</dbReference>
<keyword evidence="5" id="KW-1185">Reference proteome</keyword>
<dbReference type="Proteomes" id="UP000277094">
    <property type="component" value="Unassembled WGS sequence"/>
</dbReference>